<dbReference type="Proteomes" id="UP000734854">
    <property type="component" value="Unassembled WGS sequence"/>
</dbReference>
<dbReference type="EMBL" id="JACMSC010000003">
    <property type="protein sequence ID" value="KAG6528418.1"/>
    <property type="molecule type" value="Genomic_DNA"/>
</dbReference>
<gene>
    <name evidence="6" type="ORF">ZIOFF_010592</name>
</gene>
<keyword evidence="3 5" id="KW-0732">Signal</keyword>
<accession>A0A8J5HJD7</accession>
<evidence type="ECO:0000256" key="4">
    <source>
        <dbReference type="ARBA" id="ARBA00023157"/>
    </source>
</evidence>
<dbReference type="PANTHER" id="PTHR33136">
    <property type="entry name" value="RAPID ALKALINIZATION FACTOR-LIKE"/>
    <property type="match status" value="1"/>
</dbReference>
<proteinExistence type="inferred from homology"/>
<comment type="caution">
    <text evidence="6">The sequence shown here is derived from an EMBL/GenBank/DDBJ whole genome shotgun (WGS) entry which is preliminary data.</text>
</comment>
<feature type="chain" id="PRO_5035235157" evidence="5">
    <location>
        <begin position="30"/>
        <end position="152"/>
    </location>
</feature>
<comment type="similarity">
    <text evidence="1">Belongs to the plant rapid alkalinization factor (RALF) family.</text>
</comment>
<feature type="signal peptide" evidence="5">
    <location>
        <begin position="1"/>
        <end position="29"/>
    </location>
</feature>
<organism evidence="6 7">
    <name type="scientific">Zingiber officinale</name>
    <name type="common">Ginger</name>
    <name type="synonym">Amomum zingiber</name>
    <dbReference type="NCBI Taxonomy" id="94328"/>
    <lineage>
        <taxon>Eukaryota</taxon>
        <taxon>Viridiplantae</taxon>
        <taxon>Streptophyta</taxon>
        <taxon>Embryophyta</taxon>
        <taxon>Tracheophyta</taxon>
        <taxon>Spermatophyta</taxon>
        <taxon>Magnoliopsida</taxon>
        <taxon>Liliopsida</taxon>
        <taxon>Zingiberales</taxon>
        <taxon>Zingiberaceae</taxon>
        <taxon>Zingiber</taxon>
    </lineage>
</organism>
<protein>
    <submittedName>
        <fullName evidence="6">Uncharacterized protein</fullName>
    </submittedName>
</protein>
<dbReference type="PANTHER" id="PTHR33136:SF6">
    <property type="entry name" value="PROTEIN RALF-LIKE 34"/>
    <property type="match status" value="1"/>
</dbReference>
<keyword evidence="4" id="KW-1015">Disulfide bond</keyword>
<dbReference type="AlphaFoldDB" id="A0A8J5HJD7"/>
<evidence type="ECO:0000313" key="7">
    <source>
        <dbReference type="Proteomes" id="UP000734854"/>
    </source>
</evidence>
<dbReference type="InterPro" id="IPR008801">
    <property type="entry name" value="RALF"/>
</dbReference>
<evidence type="ECO:0000313" key="6">
    <source>
        <dbReference type="EMBL" id="KAG6528418.1"/>
    </source>
</evidence>
<name>A0A8J5HJD7_ZINOF</name>
<dbReference type="Pfam" id="PF05498">
    <property type="entry name" value="RALF"/>
    <property type="match status" value="1"/>
</dbReference>
<dbReference type="GO" id="GO:0009506">
    <property type="term" value="C:plasmodesma"/>
    <property type="evidence" value="ECO:0007669"/>
    <property type="project" value="TreeGrafter"/>
</dbReference>
<dbReference type="GO" id="GO:0019722">
    <property type="term" value="P:calcium-mediated signaling"/>
    <property type="evidence" value="ECO:0007669"/>
    <property type="project" value="TreeGrafter"/>
</dbReference>
<evidence type="ECO:0000256" key="5">
    <source>
        <dbReference type="SAM" id="SignalP"/>
    </source>
</evidence>
<evidence type="ECO:0000256" key="1">
    <source>
        <dbReference type="ARBA" id="ARBA00009178"/>
    </source>
</evidence>
<evidence type="ECO:0000256" key="2">
    <source>
        <dbReference type="ARBA" id="ARBA00022702"/>
    </source>
</evidence>
<dbReference type="GO" id="GO:0005179">
    <property type="term" value="F:hormone activity"/>
    <property type="evidence" value="ECO:0007669"/>
    <property type="project" value="UniProtKB-KW"/>
</dbReference>
<evidence type="ECO:0000256" key="3">
    <source>
        <dbReference type="ARBA" id="ARBA00022729"/>
    </source>
</evidence>
<sequence length="152" mass="16718">MGSNRRAASFFLLLLFLFASQPCWKPAAASPGRWRTACNETEGSGSRCRVEVEGEGEEAEEFQFDSEISRRLLAGSDPRGLSYGGFDPNKPVCKSQNGQPYNCAGRSGNPPRRGCLVLIQPIDGLHQSLSMYFLKSLESSEISFSDVIMTKE</sequence>
<keyword evidence="2" id="KW-0372">Hormone</keyword>
<keyword evidence="7" id="KW-1185">Reference proteome</keyword>
<reference evidence="6 7" key="1">
    <citation type="submission" date="2020-08" db="EMBL/GenBank/DDBJ databases">
        <title>Plant Genome Project.</title>
        <authorList>
            <person name="Zhang R.-G."/>
        </authorList>
    </citation>
    <scope>NUCLEOTIDE SEQUENCE [LARGE SCALE GENOMIC DNA]</scope>
    <source>
        <tissue evidence="6">Rhizome</tissue>
    </source>
</reference>